<proteinExistence type="predicted"/>
<organism evidence="1 2">
    <name type="scientific">Leptotrombidium deliense</name>
    <dbReference type="NCBI Taxonomy" id="299467"/>
    <lineage>
        <taxon>Eukaryota</taxon>
        <taxon>Metazoa</taxon>
        <taxon>Ecdysozoa</taxon>
        <taxon>Arthropoda</taxon>
        <taxon>Chelicerata</taxon>
        <taxon>Arachnida</taxon>
        <taxon>Acari</taxon>
        <taxon>Acariformes</taxon>
        <taxon>Trombidiformes</taxon>
        <taxon>Prostigmata</taxon>
        <taxon>Anystina</taxon>
        <taxon>Parasitengona</taxon>
        <taxon>Trombiculoidea</taxon>
        <taxon>Trombiculidae</taxon>
        <taxon>Leptotrombidium</taxon>
    </lineage>
</organism>
<accession>A0A443RVU2</accession>
<evidence type="ECO:0000313" key="2">
    <source>
        <dbReference type="Proteomes" id="UP000288716"/>
    </source>
</evidence>
<reference evidence="1 2" key="1">
    <citation type="journal article" date="2018" name="Gigascience">
        <title>Genomes of trombidid mites reveal novel predicted allergens and laterally-transferred genes associated with secondary metabolism.</title>
        <authorList>
            <person name="Dong X."/>
            <person name="Chaisiri K."/>
            <person name="Xia D."/>
            <person name="Armstrong S.D."/>
            <person name="Fang Y."/>
            <person name="Donnelly M.J."/>
            <person name="Kadowaki T."/>
            <person name="McGarry J.W."/>
            <person name="Darby A.C."/>
            <person name="Makepeace B.L."/>
        </authorList>
    </citation>
    <scope>NUCLEOTIDE SEQUENCE [LARGE SCALE GENOMIC DNA]</scope>
    <source>
        <strain evidence="1">UoL-UT</strain>
    </source>
</reference>
<sequence>MKWFNLAKKLI</sequence>
<dbReference type="EMBL" id="NCKV01025693">
    <property type="protein sequence ID" value="RWS19483.1"/>
    <property type="molecule type" value="Genomic_DNA"/>
</dbReference>
<name>A0A443RVU2_9ACAR</name>
<comment type="caution">
    <text evidence="1">The sequence shown here is derived from an EMBL/GenBank/DDBJ whole genome shotgun (WGS) entry which is preliminary data.</text>
</comment>
<dbReference type="VEuPathDB" id="VectorBase:LDEU012557"/>
<protein>
    <submittedName>
        <fullName evidence="1">Uncharacterized protein</fullName>
    </submittedName>
</protein>
<evidence type="ECO:0000313" key="1">
    <source>
        <dbReference type="EMBL" id="RWS19483.1"/>
    </source>
</evidence>
<dbReference type="Proteomes" id="UP000288716">
    <property type="component" value="Unassembled WGS sequence"/>
</dbReference>
<gene>
    <name evidence="1" type="ORF">B4U80_01066</name>
</gene>
<keyword evidence="2" id="KW-1185">Reference proteome</keyword>